<dbReference type="RefSeq" id="WP_307472057.1">
    <property type="nucleotide sequence ID" value="NZ_JAUSUB010000002.1"/>
</dbReference>
<accession>A0ABU0ACD9</accession>
<keyword evidence="2" id="KW-1185">Reference proteome</keyword>
<dbReference type="EMBL" id="JAUSUB010000002">
    <property type="protein sequence ID" value="MDQ0268919.1"/>
    <property type="molecule type" value="Genomic_DNA"/>
</dbReference>
<organism evidence="1 2">
    <name type="scientific">Cytobacillus purgationiresistens</name>
    <dbReference type="NCBI Taxonomy" id="863449"/>
    <lineage>
        <taxon>Bacteria</taxon>
        <taxon>Bacillati</taxon>
        <taxon>Bacillota</taxon>
        <taxon>Bacilli</taxon>
        <taxon>Bacillales</taxon>
        <taxon>Bacillaceae</taxon>
        <taxon>Cytobacillus</taxon>
    </lineage>
</organism>
<proteinExistence type="predicted"/>
<protein>
    <submittedName>
        <fullName evidence="1">Uncharacterized protein</fullName>
    </submittedName>
</protein>
<dbReference type="Proteomes" id="UP001238088">
    <property type="component" value="Unassembled WGS sequence"/>
</dbReference>
<evidence type="ECO:0000313" key="2">
    <source>
        <dbReference type="Proteomes" id="UP001238088"/>
    </source>
</evidence>
<name>A0ABU0ACD9_9BACI</name>
<sequence length="65" mass="7783">MEMQEESMNFKISEMFLQFALDMTLKEKFNAADWANKASKTYYKRYVAEKKTRCANNESETFNIH</sequence>
<comment type="caution">
    <text evidence="1">The sequence shown here is derived from an EMBL/GenBank/DDBJ whole genome shotgun (WGS) entry which is preliminary data.</text>
</comment>
<gene>
    <name evidence="1" type="ORF">J2S17_000788</name>
</gene>
<evidence type="ECO:0000313" key="1">
    <source>
        <dbReference type="EMBL" id="MDQ0268919.1"/>
    </source>
</evidence>
<reference evidence="1 2" key="1">
    <citation type="submission" date="2023-07" db="EMBL/GenBank/DDBJ databases">
        <title>Genomic Encyclopedia of Type Strains, Phase IV (KMG-IV): sequencing the most valuable type-strain genomes for metagenomic binning, comparative biology and taxonomic classification.</title>
        <authorList>
            <person name="Goeker M."/>
        </authorList>
    </citation>
    <scope>NUCLEOTIDE SEQUENCE [LARGE SCALE GENOMIC DNA]</scope>
    <source>
        <strain evidence="1 2">DSM 23494</strain>
    </source>
</reference>